<evidence type="ECO:0000259" key="1">
    <source>
        <dbReference type="Pfam" id="PF18029"/>
    </source>
</evidence>
<dbReference type="EMBL" id="CP036402">
    <property type="protein sequence ID" value="QBI19562.1"/>
    <property type="molecule type" value="Genomic_DNA"/>
</dbReference>
<dbReference type="Gene3D" id="3.10.180.10">
    <property type="entry name" value="2,3-Dihydroxybiphenyl 1,2-Dioxygenase, domain 1"/>
    <property type="match status" value="1"/>
</dbReference>
<feature type="domain" description="Glyoxalase-like" evidence="1">
    <location>
        <begin position="7"/>
        <end position="149"/>
    </location>
</feature>
<organism evidence="2 3">
    <name type="scientific">Egibacter rhizosphaerae</name>
    <dbReference type="NCBI Taxonomy" id="1670831"/>
    <lineage>
        <taxon>Bacteria</taxon>
        <taxon>Bacillati</taxon>
        <taxon>Actinomycetota</taxon>
        <taxon>Nitriliruptoria</taxon>
        <taxon>Egibacterales</taxon>
        <taxon>Egibacteraceae</taxon>
        <taxon>Egibacter</taxon>
    </lineage>
</organism>
<dbReference type="Proteomes" id="UP000291469">
    <property type="component" value="Chromosome"/>
</dbReference>
<gene>
    <name evidence="2" type="ORF">ER308_08365</name>
</gene>
<sequence>MSPIGYQVTIDARDPHEQARFWSQALGFVVEDYDAFIRDLLDQGHVTDDDVTEVDGRLAFRAATAIRHPDDFGLGGLQDPAPRRLLFQAVPESKAGKNRVHLDLNVGRERIDEEVTRLCALGATEQYRVDEPGSVHTTMADPEGNEFCVQ</sequence>
<evidence type="ECO:0000313" key="2">
    <source>
        <dbReference type="EMBL" id="QBI19562.1"/>
    </source>
</evidence>
<dbReference type="RefSeq" id="WP_131154559.1">
    <property type="nucleotide sequence ID" value="NZ_CP036402.1"/>
</dbReference>
<dbReference type="PANTHER" id="PTHR35908:SF1">
    <property type="entry name" value="CONSERVED PROTEIN"/>
    <property type="match status" value="1"/>
</dbReference>
<dbReference type="SUPFAM" id="SSF54593">
    <property type="entry name" value="Glyoxalase/Bleomycin resistance protein/Dihydroxybiphenyl dioxygenase"/>
    <property type="match status" value="1"/>
</dbReference>
<reference evidence="2 3" key="1">
    <citation type="submission" date="2019-01" db="EMBL/GenBank/DDBJ databases">
        <title>Egibacter rhizosphaerae EGI 80759T.</title>
        <authorList>
            <person name="Chen D.-D."/>
            <person name="Tian Y."/>
            <person name="Jiao J.-Y."/>
            <person name="Zhang X.-T."/>
            <person name="Zhang Y.-G."/>
            <person name="Zhang Y."/>
            <person name="Xiao M."/>
            <person name="Shu W.-S."/>
            <person name="Li W.-J."/>
        </authorList>
    </citation>
    <scope>NUCLEOTIDE SEQUENCE [LARGE SCALE GENOMIC DNA]</scope>
    <source>
        <strain evidence="2 3">EGI 80759</strain>
    </source>
</reference>
<proteinExistence type="predicted"/>
<dbReference type="KEGG" id="erz:ER308_08365"/>
<dbReference type="PANTHER" id="PTHR35908">
    <property type="entry name" value="HYPOTHETICAL FUSION PROTEIN"/>
    <property type="match status" value="1"/>
</dbReference>
<name>A0A411YEL4_9ACTN</name>
<dbReference type="AlphaFoldDB" id="A0A411YEL4"/>
<dbReference type="Pfam" id="PF18029">
    <property type="entry name" value="Glyoxalase_6"/>
    <property type="match status" value="1"/>
</dbReference>
<dbReference type="OrthoDB" id="5524593at2"/>
<accession>A0A411YEL4</accession>
<protein>
    <recommendedName>
        <fullName evidence="1">Glyoxalase-like domain-containing protein</fullName>
    </recommendedName>
</protein>
<dbReference type="InterPro" id="IPR041581">
    <property type="entry name" value="Glyoxalase_6"/>
</dbReference>
<evidence type="ECO:0000313" key="3">
    <source>
        <dbReference type="Proteomes" id="UP000291469"/>
    </source>
</evidence>
<keyword evidence="3" id="KW-1185">Reference proteome</keyword>
<dbReference type="InterPro" id="IPR029068">
    <property type="entry name" value="Glyas_Bleomycin-R_OHBP_Dase"/>
</dbReference>